<keyword evidence="1" id="KW-1133">Transmembrane helix</keyword>
<sequence>MNPSEWITFTLIGFLLLIIIAIAWFVFRKRKKWAVAITATLLIGYVGYYAYYPTMKMNTHAAKYEQVVEYLGTKYPGQQFTIRPEHYEAGVTVGTFDISEAETPDMGVTLRVDDEGEVRQISTWTGGGYPEQRDLWKELEFHYGSDYNFDREEVEITKQDEWIDGELTVFALNIDDKPAIAVYEYAQGGYGRLELQESQNGDFVSAEMEGYVFIYIDERYPTETVEIELQNGESISVEAAEHKGKLFIAE</sequence>
<keyword evidence="1" id="KW-0472">Membrane</keyword>
<evidence type="ECO:0000313" key="2">
    <source>
        <dbReference type="EMBL" id="OHX52947.1"/>
    </source>
</evidence>
<proteinExistence type="predicted"/>
<evidence type="ECO:0000256" key="1">
    <source>
        <dbReference type="SAM" id="Phobius"/>
    </source>
</evidence>
<gene>
    <name evidence="2" type="ORF">BB776_01950</name>
</gene>
<feature type="transmembrane region" description="Helical" evidence="1">
    <location>
        <begin position="6"/>
        <end position="26"/>
    </location>
</feature>
<protein>
    <submittedName>
        <fullName evidence="2">Uncharacterized protein</fullName>
    </submittedName>
</protein>
<dbReference type="Proteomes" id="UP000242153">
    <property type="component" value="Unassembled WGS sequence"/>
</dbReference>
<accession>A0ABX3D198</accession>
<dbReference type="RefSeq" id="WP_071152004.1">
    <property type="nucleotide sequence ID" value="NZ_QQRT01000001.1"/>
</dbReference>
<dbReference type="NCBIfam" id="TIGR01167">
    <property type="entry name" value="LPXTG_anchor"/>
    <property type="match status" value="1"/>
</dbReference>
<evidence type="ECO:0000313" key="3">
    <source>
        <dbReference type="Proteomes" id="UP000242153"/>
    </source>
</evidence>
<comment type="caution">
    <text evidence="2">The sequence shown here is derived from an EMBL/GenBank/DDBJ whole genome shotgun (WGS) entry which is preliminary data.</text>
</comment>
<name>A0ABX3D198_9BACL</name>
<feature type="transmembrane region" description="Helical" evidence="1">
    <location>
        <begin position="33"/>
        <end position="51"/>
    </location>
</feature>
<organism evidence="2 3">
    <name type="scientific">Planococcus salinarum</name>
    <dbReference type="NCBI Taxonomy" id="622695"/>
    <lineage>
        <taxon>Bacteria</taxon>
        <taxon>Bacillati</taxon>
        <taxon>Bacillota</taxon>
        <taxon>Bacilli</taxon>
        <taxon>Bacillales</taxon>
        <taxon>Caryophanaceae</taxon>
        <taxon>Planococcus</taxon>
    </lineage>
</organism>
<reference evidence="2" key="1">
    <citation type="submission" date="2016-07" db="EMBL/GenBank/DDBJ databases">
        <title>Draft genome Planococcus salivarum.</title>
        <authorList>
            <person name="See-Too W.S."/>
        </authorList>
    </citation>
    <scope>NUCLEOTIDE SEQUENCE [LARGE SCALE GENOMIC DNA]</scope>
    <source>
        <strain evidence="2">DSM 23820</strain>
    </source>
</reference>
<keyword evidence="1" id="KW-0812">Transmembrane</keyword>
<keyword evidence="3" id="KW-1185">Reference proteome</keyword>
<dbReference type="EMBL" id="MBQG01000063">
    <property type="protein sequence ID" value="OHX52947.1"/>
    <property type="molecule type" value="Genomic_DNA"/>
</dbReference>